<evidence type="ECO:0000313" key="7">
    <source>
        <dbReference type="EMBL" id="KAK9115132.1"/>
    </source>
</evidence>
<dbReference type="GO" id="GO:0003729">
    <property type="term" value="F:mRNA binding"/>
    <property type="evidence" value="ECO:0007669"/>
    <property type="project" value="TreeGrafter"/>
</dbReference>
<dbReference type="SMART" id="SM00547">
    <property type="entry name" value="ZnF_RBZ"/>
    <property type="match status" value="3"/>
</dbReference>
<dbReference type="Gene3D" id="4.10.1060.10">
    <property type="entry name" value="Zinc finger, RanBP2-type"/>
    <property type="match status" value="3"/>
</dbReference>
<dbReference type="GO" id="GO:0008270">
    <property type="term" value="F:zinc ion binding"/>
    <property type="evidence" value="ECO:0007669"/>
    <property type="project" value="UniProtKB-KW"/>
</dbReference>
<evidence type="ECO:0000256" key="4">
    <source>
        <dbReference type="PROSITE-ProRule" id="PRU00322"/>
    </source>
</evidence>
<dbReference type="PROSITE" id="PS50199">
    <property type="entry name" value="ZF_RANBP2_2"/>
    <property type="match status" value="3"/>
</dbReference>
<name>A0AAP0NPJ6_9MAGN</name>
<keyword evidence="3" id="KW-0862">Zinc</keyword>
<evidence type="ECO:0000256" key="5">
    <source>
        <dbReference type="SAM" id="MobiDB-lite"/>
    </source>
</evidence>
<dbReference type="PANTHER" id="PTHR23111:SF23">
    <property type="entry name" value="RAN BP2_NZF ZINC FINGER-LIKE SUPERFAMILY PROTEIN"/>
    <property type="match status" value="1"/>
</dbReference>
<keyword evidence="8" id="KW-1185">Reference proteome</keyword>
<keyword evidence="1" id="KW-0479">Metal-binding</keyword>
<dbReference type="InterPro" id="IPR001876">
    <property type="entry name" value="Znf_RanBP2"/>
</dbReference>
<dbReference type="AlphaFoldDB" id="A0AAP0NPJ6"/>
<evidence type="ECO:0000259" key="6">
    <source>
        <dbReference type="PROSITE" id="PS50199"/>
    </source>
</evidence>
<dbReference type="Proteomes" id="UP001420932">
    <property type="component" value="Unassembled WGS sequence"/>
</dbReference>
<feature type="region of interest" description="Disordered" evidence="5">
    <location>
        <begin position="487"/>
        <end position="510"/>
    </location>
</feature>
<gene>
    <name evidence="7" type="ORF">Syun_021929</name>
</gene>
<proteinExistence type="predicted"/>
<dbReference type="Pfam" id="PF00641">
    <property type="entry name" value="Zn_ribbon_RanBP"/>
    <property type="match status" value="3"/>
</dbReference>
<evidence type="ECO:0000256" key="2">
    <source>
        <dbReference type="ARBA" id="ARBA00022771"/>
    </source>
</evidence>
<evidence type="ECO:0000256" key="3">
    <source>
        <dbReference type="ARBA" id="ARBA00022833"/>
    </source>
</evidence>
<sequence length="562" mass="64253">MHRQFARKSHEFLRQLSSLRSSHRSLISESSDSKLDFVVKEWEGPKSNEGKPLNPKETKPKFLISHQWPEWIDLMELLLKKGYFEGEFGTPFSGNEIGAKDANRIRTACLNFARDRLDLLRYLSKKDIHMVVGSGCPSIDRKVVNSGKRLRAHLGIDEELVCSSCNLRGSCERALVKARDDEVGRTVDVMRFVLTYGLDPFIGSVENKLCLNKSIKDSVRRLLANMVELSTNEDDSDASEAVSVPRKKSIVNVPMKQGDWVCPKCNFLNFAKNIKCLRCDGLFQERLQKLREDQEHLPLKKGDWLCATCNFLNFAKNGRCLLCKEKPTNRQINPGEWECESCNYINFRRNMVCLKCDWKRPRASINTDSSPQSQREERDFRQQCRVNFVVGGDENRLNSSQSSIRHRRQVRNEGLTYWGDIPDGEDDIDVPSHGSPDYTYKSSIFEDFPIKGGKSIVSQNSRLWKEEVSKWKSGSTDSQVQDRNLDFEVPDNSGHVQSTTDDDDDDDDEMAGWFGGSKGETELWRNTSSFIFVENVFPMIWCTSINLGEVSASSFCSSIIYF</sequence>
<protein>
    <recommendedName>
        <fullName evidence="6">RanBP2-type domain-containing protein</fullName>
    </recommendedName>
</protein>
<keyword evidence="2 4" id="KW-0863">Zinc-finger</keyword>
<reference evidence="7 8" key="1">
    <citation type="submission" date="2024-01" db="EMBL/GenBank/DDBJ databases">
        <title>Genome assemblies of Stephania.</title>
        <authorList>
            <person name="Yang L."/>
        </authorList>
    </citation>
    <scope>NUCLEOTIDE SEQUENCE [LARGE SCALE GENOMIC DNA]</scope>
    <source>
        <strain evidence="7">YNDBR</strain>
        <tissue evidence="7">Leaf</tissue>
    </source>
</reference>
<dbReference type="EMBL" id="JBBNAF010000009">
    <property type="protein sequence ID" value="KAK9115132.1"/>
    <property type="molecule type" value="Genomic_DNA"/>
</dbReference>
<comment type="caution">
    <text evidence="7">The sequence shown here is derived from an EMBL/GenBank/DDBJ whole genome shotgun (WGS) entry which is preliminary data.</text>
</comment>
<feature type="domain" description="RanBP2-type" evidence="6">
    <location>
        <begin position="300"/>
        <end position="329"/>
    </location>
</feature>
<dbReference type="PANTHER" id="PTHR23111">
    <property type="entry name" value="ZINC FINGER PROTEIN"/>
    <property type="match status" value="1"/>
</dbReference>
<organism evidence="7 8">
    <name type="scientific">Stephania yunnanensis</name>
    <dbReference type="NCBI Taxonomy" id="152371"/>
    <lineage>
        <taxon>Eukaryota</taxon>
        <taxon>Viridiplantae</taxon>
        <taxon>Streptophyta</taxon>
        <taxon>Embryophyta</taxon>
        <taxon>Tracheophyta</taxon>
        <taxon>Spermatophyta</taxon>
        <taxon>Magnoliopsida</taxon>
        <taxon>Ranunculales</taxon>
        <taxon>Menispermaceae</taxon>
        <taxon>Menispermoideae</taxon>
        <taxon>Cissampelideae</taxon>
        <taxon>Stephania</taxon>
    </lineage>
</organism>
<dbReference type="InterPro" id="IPR036443">
    <property type="entry name" value="Znf_RanBP2_sf"/>
</dbReference>
<feature type="compositionally biased region" description="Acidic residues" evidence="5">
    <location>
        <begin position="500"/>
        <end position="510"/>
    </location>
</feature>
<dbReference type="GO" id="GO:0005737">
    <property type="term" value="C:cytoplasm"/>
    <property type="evidence" value="ECO:0007669"/>
    <property type="project" value="TreeGrafter"/>
</dbReference>
<feature type="domain" description="RanBP2-type" evidence="6">
    <location>
        <begin position="333"/>
        <end position="362"/>
    </location>
</feature>
<accession>A0AAP0NPJ6</accession>
<feature type="domain" description="RanBP2-type" evidence="6">
    <location>
        <begin position="256"/>
        <end position="279"/>
    </location>
</feature>
<dbReference type="SUPFAM" id="SSF90209">
    <property type="entry name" value="Ran binding protein zinc finger-like"/>
    <property type="match status" value="3"/>
</dbReference>
<evidence type="ECO:0000256" key="1">
    <source>
        <dbReference type="ARBA" id="ARBA00022723"/>
    </source>
</evidence>
<dbReference type="PROSITE" id="PS01358">
    <property type="entry name" value="ZF_RANBP2_1"/>
    <property type="match status" value="3"/>
</dbReference>
<evidence type="ECO:0000313" key="8">
    <source>
        <dbReference type="Proteomes" id="UP001420932"/>
    </source>
</evidence>